<proteinExistence type="predicted"/>
<comment type="caution">
    <text evidence="2">The sequence shown here is derived from an EMBL/GenBank/DDBJ whole genome shotgun (WGS) entry which is preliminary data.</text>
</comment>
<dbReference type="EMBL" id="VYYT01000599">
    <property type="protein sequence ID" value="KAK2731238.1"/>
    <property type="molecule type" value="Genomic_DNA"/>
</dbReference>
<name>A0AAD9Y144_COLKA</name>
<protein>
    <submittedName>
        <fullName evidence="2">Uncharacterized protein</fullName>
    </submittedName>
</protein>
<organism evidence="2 3">
    <name type="scientific">Colletotrichum kahawae</name>
    <name type="common">Coffee berry disease fungus</name>
    <dbReference type="NCBI Taxonomy" id="34407"/>
    <lineage>
        <taxon>Eukaryota</taxon>
        <taxon>Fungi</taxon>
        <taxon>Dikarya</taxon>
        <taxon>Ascomycota</taxon>
        <taxon>Pezizomycotina</taxon>
        <taxon>Sordariomycetes</taxon>
        <taxon>Hypocreomycetidae</taxon>
        <taxon>Glomerellales</taxon>
        <taxon>Glomerellaceae</taxon>
        <taxon>Colletotrichum</taxon>
        <taxon>Colletotrichum gloeosporioides species complex</taxon>
    </lineage>
</organism>
<feature type="region of interest" description="Disordered" evidence="1">
    <location>
        <begin position="37"/>
        <end position="63"/>
    </location>
</feature>
<sequence length="84" mass="9522">MPATRASLPIDDKRLGRALIAVIPQLVTRATAFPDLAEEGRRTGASSPEEFKPDKRPRAAKAAGERYMCVERSKYLKYRYLWLV</sequence>
<accession>A0AAD9Y144</accession>
<keyword evidence="3" id="KW-1185">Reference proteome</keyword>
<dbReference type="Proteomes" id="UP001281614">
    <property type="component" value="Unassembled WGS sequence"/>
</dbReference>
<gene>
    <name evidence="2" type="ORF">CKAH01_09114</name>
</gene>
<evidence type="ECO:0000256" key="1">
    <source>
        <dbReference type="SAM" id="MobiDB-lite"/>
    </source>
</evidence>
<evidence type="ECO:0000313" key="3">
    <source>
        <dbReference type="Proteomes" id="UP001281614"/>
    </source>
</evidence>
<dbReference type="AlphaFoldDB" id="A0AAD9Y144"/>
<evidence type="ECO:0000313" key="2">
    <source>
        <dbReference type="EMBL" id="KAK2731238.1"/>
    </source>
</evidence>
<reference evidence="2" key="1">
    <citation type="submission" date="2023-02" db="EMBL/GenBank/DDBJ databases">
        <title>Colletotrichum kahawae CIFC_Que2 genome sequencing and assembly.</title>
        <authorList>
            <person name="Baroncelli R."/>
        </authorList>
    </citation>
    <scope>NUCLEOTIDE SEQUENCE</scope>
    <source>
        <strain evidence="2">CIFC_Que2</strain>
    </source>
</reference>